<dbReference type="EMBL" id="QGNW01000002">
    <property type="protein sequence ID" value="RVX23002.1"/>
    <property type="molecule type" value="Genomic_DNA"/>
</dbReference>
<dbReference type="Proteomes" id="UP000288805">
    <property type="component" value="Unassembled WGS sequence"/>
</dbReference>
<dbReference type="GO" id="GO:0005634">
    <property type="term" value="C:nucleus"/>
    <property type="evidence" value="ECO:0007669"/>
    <property type="project" value="UniProtKB-SubCell"/>
</dbReference>
<evidence type="ECO:0000256" key="4">
    <source>
        <dbReference type="SAM" id="MobiDB-lite"/>
    </source>
</evidence>
<reference evidence="5 6" key="1">
    <citation type="journal article" date="2018" name="PLoS Genet.">
        <title>Population sequencing reveals clonal diversity and ancestral inbreeding in the grapevine cultivar Chardonnay.</title>
        <authorList>
            <person name="Roach M.J."/>
            <person name="Johnson D.L."/>
            <person name="Bohlmann J."/>
            <person name="van Vuuren H.J."/>
            <person name="Jones S.J."/>
            <person name="Pretorius I.S."/>
            <person name="Schmidt S.A."/>
            <person name="Borneman A.R."/>
        </authorList>
    </citation>
    <scope>NUCLEOTIDE SEQUENCE [LARGE SCALE GENOMIC DNA]</scope>
    <source>
        <strain evidence="6">cv. Chardonnay</strain>
        <tissue evidence="5">Leaf</tissue>
    </source>
</reference>
<keyword evidence="3" id="KW-0819">tRNA processing</keyword>
<dbReference type="Pfam" id="PF01876">
    <property type="entry name" value="RNase_P_p30"/>
    <property type="match status" value="2"/>
</dbReference>
<organism evidence="5 6">
    <name type="scientific">Vitis vinifera</name>
    <name type="common">Grape</name>
    <dbReference type="NCBI Taxonomy" id="29760"/>
    <lineage>
        <taxon>Eukaryota</taxon>
        <taxon>Viridiplantae</taxon>
        <taxon>Streptophyta</taxon>
        <taxon>Embryophyta</taxon>
        <taxon>Tracheophyta</taxon>
        <taxon>Spermatophyta</taxon>
        <taxon>Magnoliopsida</taxon>
        <taxon>eudicotyledons</taxon>
        <taxon>Gunneridae</taxon>
        <taxon>Pentapetalae</taxon>
        <taxon>rosids</taxon>
        <taxon>Vitales</taxon>
        <taxon>Vitaceae</taxon>
        <taxon>Viteae</taxon>
        <taxon>Vitis</taxon>
    </lineage>
</organism>
<gene>
    <name evidence="5" type="primary">RPP30_0</name>
    <name evidence="5" type="ORF">CK203_008206</name>
</gene>
<dbReference type="GO" id="GO:0008033">
    <property type="term" value="P:tRNA processing"/>
    <property type="evidence" value="ECO:0007669"/>
    <property type="project" value="UniProtKB-KW"/>
</dbReference>
<feature type="region of interest" description="Disordered" evidence="4">
    <location>
        <begin position="423"/>
        <end position="458"/>
    </location>
</feature>
<dbReference type="PANTHER" id="PTHR13031:SF0">
    <property type="entry name" value="RIBONUCLEASE P PROTEIN SUBUNIT P30"/>
    <property type="match status" value="1"/>
</dbReference>
<accession>A0A438KP79</accession>
<dbReference type="InterPro" id="IPR002738">
    <property type="entry name" value="RNase_P_p30"/>
</dbReference>
<feature type="region of interest" description="Disordered" evidence="4">
    <location>
        <begin position="395"/>
        <end position="414"/>
    </location>
</feature>
<dbReference type="SUPFAM" id="SSF89550">
    <property type="entry name" value="PHP domain-like"/>
    <property type="match status" value="2"/>
</dbReference>
<evidence type="ECO:0000256" key="3">
    <source>
        <dbReference type="ARBA" id="ARBA00022694"/>
    </source>
</evidence>
<comment type="subcellular location">
    <subcellularLocation>
        <location evidence="1">Nucleus</location>
    </subcellularLocation>
</comment>
<evidence type="ECO:0000256" key="2">
    <source>
        <dbReference type="ARBA" id="ARBA00007331"/>
    </source>
</evidence>
<proteinExistence type="inferred from homology"/>
<dbReference type="AlphaFoldDB" id="A0A438KP79"/>
<name>A0A438KP79_VITVI</name>
<evidence type="ECO:0000256" key="1">
    <source>
        <dbReference type="ARBA" id="ARBA00004123"/>
    </source>
</evidence>
<dbReference type="InterPro" id="IPR016195">
    <property type="entry name" value="Pol/histidinol_Pase-like"/>
</dbReference>
<protein>
    <submittedName>
        <fullName evidence="5">Ribonuclease P protein subunit p30</fullName>
    </submittedName>
</protein>
<comment type="caution">
    <text evidence="5">The sequence shown here is derived from an EMBL/GenBank/DDBJ whole genome shotgun (WGS) entry which is preliminary data.</text>
</comment>
<dbReference type="PANTHER" id="PTHR13031">
    <property type="entry name" value="RIBONUCLEASE P SUBUNIT P30"/>
    <property type="match status" value="1"/>
</dbReference>
<comment type="similarity">
    <text evidence="2">Belongs to the eukaryotic/archaeal RNase P protein component 3 family.</text>
</comment>
<evidence type="ECO:0000313" key="5">
    <source>
        <dbReference type="EMBL" id="RVX23002.1"/>
    </source>
</evidence>
<feature type="compositionally biased region" description="Polar residues" evidence="4">
    <location>
        <begin position="423"/>
        <end position="435"/>
    </location>
</feature>
<dbReference type="Gene3D" id="3.20.20.140">
    <property type="entry name" value="Metal-dependent hydrolases"/>
    <property type="match status" value="2"/>
</dbReference>
<sequence length="689" mass="75118">MGFFDLNIPYDGTTAAGDKSSRIKVVVKAMELGYSGVAYNRKIKGVMSDSDSCSIPPLSLSSLLKLAPSLSSSVRFHRSLLGVPLSSPFRQYTRLTVAVDSSPQASALNSGNPVLKSYDLVAVRPLNQNAFDQACQVSEVDLIAIDFSEKLPFRLKLPMVKAAIKRGVYFEITYCNLISDVQSRKQVISNAKVRIEEFLCHLSNFGLCQVVLSCEMLMNHVLTSHLTHYLSFQLLVDWTRGNNLIFSSAAPSVNELRGPYDVANLSSLLGLSMERAKVAISKNCRSLIANALRKKQFYKEAIRVELIPSSEFDSDEPWSGNGLKWDPISSGEGDLLLDDMAKSFSAAGKVSKTVKAIDFASIVDNMPSHGLQLKDLLSGTKSVLQPVDNIKNSMSVDGKIGAPVPTNGGSEQPDMLKLFPETEQTSSYNTPSKCQISGHEDSKKSFSPNDTSKADIDSEEIKTHTTITEEEPNISNGLVDFSPIRTEIDNLQSEECTAGSEANVVLPDDNLTLCTVLMDIECDAVCNADAGGKFEVPTQTRDVNLSVLQNEESRNAKGFDVVLGAQSVTVDEVLVDTDMKNEASLSLASNNVLLHENSPEREFREPVDDSVLLSDGTPSVECYDELKGSNDSSVANHELLDEMIVEAQKQADDSETEYPTINESISGTGSNSCSRDWMICQQYSDIAVL</sequence>
<evidence type="ECO:0000313" key="6">
    <source>
        <dbReference type="Proteomes" id="UP000288805"/>
    </source>
</evidence>